<dbReference type="GO" id="GO:0012505">
    <property type="term" value="C:endomembrane system"/>
    <property type="evidence" value="ECO:0000318"/>
    <property type="project" value="GO_Central"/>
</dbReference>
<dbReference type="OrthoDB" id="5817428at2759"/>
<dbReference type="GO" id="GO:0008201">
    <property type="term" value="F:heparin binding"/>
    <property type="evidence" value="ECO:0007669"/>
    <property type="project" value="InterPro"/>
</dbReference>
<gene>
    <name evidence="1" type="primary">WBGene00273034</name>
</gene>
<name>A0A2A6C5U3_PRIPA</name>
<reference evidence="2" key="1">
    <citation type="journal article" date="2008" name="Nat. Genet.">
        <title>The Pristionchus pacificus genome provides a unique perspective on nematode lifestyle and parasitism.</title>
        <authorList>
            <person name="Dieterich C."/>
            <person name="Clifton S.W."/>
            <person name="Schuster L.N."/>
            <person name="Chinwalla A."/>
            <person name="Delehaunty K."/>
            <person name="Dinkelacker I."/>
            <person name="Fulton L."/>
            <person name="Fulton R."/>
            <person name="Godfrey J."/>
            <person name="Minx P."/>
            <person name="Mitreva M."/>
            <person name="Roeseler W."/>
            <person name="Tian H."/>
            <person name="Witte H."/>
            <person name="Yang S.P."/>
            <person name="Wilson R.K."/>
            <person name="Sommer R.J."/>
        </authorList>
    </citation>
    <scope>NUCLEOTIDE SEQUENCE [LARGE SCALE GENOMIC DNA]</scope>
    <source>
        <strain evidence="2">PS312</strain>
    </source>
</reference>
<dbReference type="PANTHER" id="PTHR16560">
    <property type="entry name" value="ALPHA-2-MACROGLOBULIN RECEPTOR-ASSOCIATED PROTEIN"/>
    <property type="match status" value="1"/>
</dbReference>
<dbReference type="InterPro" id="IPR010483">
    <property type="entry name" value="Alpha_2_MRAP_C"/>
</dbReference>
<evidence type="ECO:0000313" key="2">
    <source>
        <dbReference type="Proteomes" id="UP000005239"/>
    </source>
</evidence>
<dbReference type="EnsemblMetazoa" id="PPA34665.1">
    <property type="protein sequence ID" value="PPA34665.1"/>
    <property type="gene ID" value="WBGene00273034"/>
</dbReference>
<dbReference type="Proteomes" id="UP000005239">
    <property type="component" value="Unassembled WGS sequence"/>
</dbReference>
<dbReference type="InterPro" id="IPR036744">
    <property type="entry name" value="RAP_sf"/>
</dbReference>
<dbReference type="PANTHER" id="PTHR16560:SF2">
    <property type="entry name" value="ALPHA-2-MACROGLOBULIN RECEPTOR-ASSOCIATED PROTEIN"/>
    <property type="match status" value="1"/>
</dbReference>
<accession>A0A8R1UQN9</accession>
<accession>A0A2A6C5U3</accession>
<dbReference type="GO" id="GO:0050750">
    <property type="term" value="F:low-density lipoprotein particle receptor binding"/>
    <property type="evidence" value="ECO:0007669"/>
    <property type="project" value="InterPro"/>
</dbReference>
<evidence type="ECO:0000313" key="1">
    <source>
        <dbReference type="EnsemblMetazoa" id="PPA34665.1"/>
    </source>
</evidence>
<dbReference type="GO" id="GO:0005783">
    <property type="term" value="C:endoplasmic reticulum"/>
    <property type="evidence" value="ECO:0007669"/>
    <property type="project" value="InterPro"/>
</dbReference>
<reference evidence="1" key="2">
    <citation type="submission" date="2022-06" db="UniProtKB">
        <authorList>
            <consortium name="EnsemblMetazoa"/>
        </authorList>
    </citation>
    <scope>IDENTIFICATION</scope>
    <source>
        <strain evidence="1">PS312</strain>
    </source>
</reference>
<proteinExistence type="predicted"/>
<sequence>MLNCQLQMGFNGSTVSLALLLTLAALASAKAGQFRMEKVNYIYEKALQRIQDKQRLSRLEGELGGFDRILIENKEHRESGKSNKEDTATINRKLRVLLDKYELSQVLDAFEKILRAKNRKPPPRKKKKQEKAGKVKAAQKIDFAAIKFGDDKLQKLWSAAQNQKFAKDELRELYSELLELEQKQQHLEEALDDLSKSKNENRVEAEEDDAHIHAEIKNKRAKEANRAVHAHYEELHKKVLNQEFAPFENAKVKKLWTAAQQSSNMTAYDLDVIREELVHFDKQLKKLDAHKEEVVKARESAAKSTLEELENTELEAKHERLDRKLKKLEKYLVTKIKHSEL</sequence>
<dbReference type="GO" id="GO:0048019">
    <property type="term" value="F:receptor antagonist activity"/>
    <property type="evidence" value="ECO:0007669"/>
    <property type="project" value="InterPro"/>
</dbReference>
<dbReference type="SUPFAM" id="SSF47045">
    <property type="entry name" value="RAP domain-like"/>
    <property type="match status" value="3"/>
</dbReference>
<dbReference type="GO" id="GO:0048259">
    <property type="term" value="P:regulation of receptor-mediated endocytosis"/>
    <property type="evidence" value="ECO:0000318"/>
    <property type="project" value="GO_Central"/>
</dbReference>
<dbReference type="Pfam" id="PF06401">
    <property type="entry name" value="Alpha-2-MRAP_C"/>
    <property type="match status" value="1"/>
</dbReference>
<dbReference type="AlphaFoldDB" id="A0A2A6C5U3"/>
<dbReference type="InterPro" id="IPR038003">
    <property type="entry name" value="A2-macroglobuin_RAP"/>
</dbReference>
<organism evidence="1 2">
    <name type="scientific">Pristionchus pacificus</name>
    <name type="common">Parasitic nematode worm</name>
    <dbReference type="NCBI Taxonomy" id="54126"/>
    <lineage>
        <taxon>Eukaryota</taxon>
        <taxon>Metazoa</taxon>
        <taxon>Ecdysozoa</taxon>
        <taxon>Nematoda</taxon>
        <taxon>Chromadorea</taxon>
        <taxon>Rhabditida</taxon>
        <taxon>Rhabditina</taxon>
        <taxon>Diplogasteromorpha</taxon>
        <taxon>Diplogasteroidea</taxon>
        <taxon>Neodiplogasteridae</taxon>
        <taxon>Pristionchus</taxon>
    </lineage>
</organism>
<dbReference type="Gene3D" id="1.20.81.10">
    <property type="entry name" value="RAP domain"/>
    <property type="match status" value="3"/>
</dbReference>
<protein>
    <submittedName>
        <fullName evidence="1">Uncharacterized protein</fullName>
    </submittedName>
</protein>
<keyword evidence="2" id="KW-1185">Reference proteome</keyword>